<dbReference type="Gene3D" id="6.10.140.140">
    <property type="match status" value="1"/>
</dbReference>
<evidence type="ECO:0000313" key="3">
    <source>
        <dbReference type="EMBL" id="KAB1263177.1"/>
    </source>
</evidence>
<dbReference type="Pfam" id="PF01352">
    <property type="entry name" value="KRAB"/>
    <property type="match status" value="1"/>
</dbReference>
<evidence type="ECO:0000313" key="4">
    <source>
        <dbReference type="Proteomes" id="UP000299084"/>
    </source>
</evidence>
<dbReference type="Proteomes" id="UP000299084">
    <property type="component" value="Unassembled WGS sequence"/>
</dbReference>
<proteinExistence type="predicted"/>
<evidence type="ECO:0000256" key="1">
    <source>
        <dbReference type="SAM" id="MobiDB-lite"/>
    </source>
</evidence>
<feature type="compositionally biased region" description="Polar residues" evidence="1">
    <location>
        <begin position="1"/>
        <end position="17"/>
    </location>
</feature>
<gene>
    <name evidence="3" type="ORF">Cadr_000023619</name>
</gene>
<reference evidence="3 4" key="1">
    <citation type="journal article" date="2019" name="Mol. Ecol. Resour.">
        <title>Improving Illumina assemblies with Hi-C and long reads: an example with the North African dromedary.</title>
        <authorList>
            <person name="Elbers J.P."/>
            <person name="Rogers M.F."/>
            <person name="Perelman P.L."/>
            <person name="Proskuryakova A.A."/>
            <person name="Serdyukova N.A."/>
            <person name="Johnson W.E."/>
            <person name="Horin P."/>
            <person name="Corander J."/>
            <person name="Murphy D."/>
            <person name="Burger P.A."/>
        </authorList>
    </citation>
    <scope>NUCLEOTIDE SEQUENCE [LARGE SCALE GENOMIC DNA]</scope>
    <source>
        <strain evidence="3">Drom800</strain>
        <tissue evidence="3">Blood</tissue>
    </source>
</reference>
<dbReference type="InterPro" id="IPR001909">
    <property type="entry name" value="KRAB"/>
</dbReference>
<dbReference type="SUPFAM" id="SSF109640">
    <property type="entry name" value="KRAB domain (Kruppel-associated box)"/>
    <property type="match status" value="1"/>
</dbReference>
<comment type="caution">
    <text evidence="3">The sequence shown here is derived from an EMBL/GenBank/DDBJ whole genome shotgun (WGS) entry which is preliminary data.</text>
</comment>
<feature type="region of interest" description="Disordered" evidence="1">
    <location>
        <begin position="153"/>
        <end position="175"/>
    </location>
</feature>
<feature type="domain" description="KRAB" evidence="2">
    <location>
        <begin position="32"/>
        <end position="111"/>
    </location>
</feature>
<dbReference type="AlphaFoldDB" id="A0A5N4CWG1"/>
<organism evidence="3 4">
    <name type="scientific">Camelus dromedarius</name>
    <name type="common">Dromedary</name>
    <name type="synonym">Arabian camel</name>
    <dbReference type="NCBI Taxonomy" id="9838"/>
    <lineage>
        <taxon>Eukaryota</taxon>
        <taxon>Metazoa</taxon>
        <taxon>Chordata</taxon>
        <taxon>Craniata</taxon>
        <taxon>Vertebrata</taxon>
        <taxon>Euteleostomi</taxon>
        <taxon>Mammalia</taxon>
        <taxon>Eutheria</taxon>
        <taxon>Laurasiatheria</taxon>
        <taxon>Artiodactyla</taxon>
        <taxon>Tylopoda</taxon>
        <taxon>Camelidae</taxon>
        <taxon>Camelus</taxon>
    </lineage>
</organism>
<dbReference type="PROSITE" id="PS50805">
    <property type="entry name" value="KRAB"/>
    <property type="match status" value="1"/>
</dbReference>
<keyword evidence="4" id="KW-1185">Reference proteome</keyword>
<evidence type="ECO:0000259" key="2">
    <source>
        <dbReference type="PROSITE" id="PS50805"/>
    </source>
</evidence>
<dbReference type="InterPro" id="IPR036051">
    <property type="entry name" value="KRAB_dom_sf"/>
</dbReference>
<dbReference type="GO" id="GO:0006355">
    <property type="term" value="P:regulation of DNA-templated transcription"/>
    <property type="evidence" value="ECO:0007669"/>
    <property type="project" value="InterPro"/>
</dbReference>
<dbReference type="STRING" id="9838.ENSCDRP00005016213"/>
<feature type="region of interest" description="Disordered" evidence="1">
    <location>
        <begin position="1"/>
        <end position="21"/>
    </location>
</feature>
<name>A0A5N4CWG1_CAMDR</name>
<sequence>MTTKDASLPQEQSTEEMSPTVELLPVEFQELVTVKDEEMDFTHVEEEQLNSAQRFVGMDMKVENCGSLVFWDSDAIPETKVSLSKQDAYEEIPPEQELIIQRLEKDDAWECGGTLERQQRIPKKDKLALFLEVLLGLEGGKRSMDVSVTNHMAEAEKRISREARRRKSSLAGETE</sequence>
<accession>A0A5N4CWG1</accession>
<feature type="compositionally biased region" description="Basic and acidic residues" evidence="1">
    <location>
        <begin position="153"/>
        <end position="162"/>
    </location>
</feature>
<dbReference type="EMBL" id="JWIN03000018">
    <property type="protein sequence ID" value="KAB1263177.1"/>
    <property type="molecule type" value="Genomic_DNA"/>
</dbReference>
<protein>
    <submittedName>
        <fullName evidence="3">Zinc finger protein 180</fullName>
    </submittedName>
</protein>